<keyword evidence="4" id="KW-1185">Reference proteome</keyword>
<feature type="compositionally biased region" description="Polar residues" evidence="2">
    <location>
        <begin position="931"/>
        <end position="940"/>
    </location>
</feature>
<organism evidence="3 4">
    <name type="scientific">Stylonychia lemnae</name>
    <name type="common">Ciliate</name>
    <dbReference type="NCBI Taxonomy" id="5949"/>
    <lineage>
        <taxon>Eukaryota</taxon>
        <taxon>Sar</taxon>
        <taxon>Alveolata</taxon>
        <taxon>Ciliophora</taxon>
        <taxon>Intramacronucleata</taxon>
        <taxon>Spirotrichea</taxon>
        <taxon>Stichotrichia</taxon>
        <taxon>Sporadotrichida</taxon>
        <taxon>Oxytrichidae</taxon>
        <taxon>Stylonychinae</taxon>
        <taxon>Stylonychia</taxon>
    </lineage>
</organism>
<evidence type="ECO:0000313" key="4">
    <source>
        <dbReference type="Proteomes" id="UP000039865"/>
    </source>
</evidence>
<dbReference type="AlphaFoldDB" id="A0A078AJN1"/>
<gene>
    <name evidence="3" type="primary">Contig3702.g3953</name>
    <name evidence="3" type="ORF">STYLEM_11618</name>
</gene>
<sequence length="1252" mass="144341">MDHKIKQTYKLQEPKQTSYKRVISTSYSTSISRQKPFNLNQDIHHHLVSPDERNNDLKTEKSQNSANQQYQQQIVVNKYLSESKERDLKINFVSANKQFNTQRENTIEVSTNNQNSAQFDVNSKPIFQNAILNQTQDYPNGKSQSKPNLLPDVSQSTIPMVELISQKYQIMSSQGQRSKYRTTKETKYGNMISSNNQENLRSTLDGIDGGISLDMQQQKLNIMNRSFVMTGNNNKRQRIQKFSNDFQSVEFSGSKHLNMNLLSDNNFNSQTSNQQNNSLVSNQFILLRNQRLKLLDTIKRKSNNHESHLASTKANTLGNTMANLKKFSQNHTQIIKLSDKDNDQEALKIEQPQFLSHPHTFRESNDMDNHENSHNLVEVDSIKKQKSAENRYYDLESKQVHIQNTKTFRVSEVGTQTGNAEFLQSLANQKNGSLKKNIDNLAMDVDQLEMEIETKSKANLRDKIAVNRDKHNIYVQSLSKMVELLYEEQQGVQQLSQKMSQILKKQFKRYISGIQQSFMATINFHYDLQSRQHTQFNQFRDSIKTLSEKLKQTHILLMKERQINFDDYLSLDKDNPTRKAFELVSSLHQLLQTEQSNMTTLSFGASTTPGLNDTVLTIADIKSVGGYQEAADDILAEFDKIDQLGDTFDRRTRKTQLLMQLQATDVTRTLKEVHQILMLKNSSALNKQLQENINDSMRDEEKTLKLMQDIEKEITNRFSSVQKQTALKVLNRYFKPQKFKEIEIQTEDNKIYEKYQLKKEMIKELKVEKEGLEKTSHDLNKQLKHLNDEHMKVKNYLRVQEVIFKESEEKMNEMLKKEAQTKLRNDDLQKQLNELDLSHQKAMRDREYLLQKIQRKTEKLQKLQMNVDELSNLKQENEKKLKVQLDQLQENYQIMSEAYVKERTDKDGGLGPDGLRIDSYISKNGDRLLTDSQITGSYNHDSPEHNRYSNNSKSEFTHKYNRPSQNNSINKTNGKANNNNNSNSQSHKNEMIRKFNGTGGTIDSSIQEGDEFKEHGHQSSRGRLGGPDGKSHLDPRHLKGKGKKQSRRVDGTLDSDGNLHRSKDDSQDSKSLGSDADENTKNQSSNTRIKSRARNHDKEGGNRKGNDPNNPNGTTDSSGNPGYNKSVKFQNDKNNLSLNHRSMFNQADKSQEMLLQEQESSSIERQGTTGKNNGIMSSKYGDYKFADYMRPIGNKHSSKAVTQFDDVSGHLLHNERCGPNCSHLLRGINSPNKNKRQLLPLKKQKLELDDEF</sequence>
<feature type="region of interest" description="Disordered" evidence="2">
    <location>
        <begin position="1"/>
        <end position="20"/>
    </location>
</feature>
<feature type="compositionally biased region" description="Polar residues" evidence="2">
    <location>
        <begin position="1107"/>
        <end position="1129"/>
    </location>
</feature>
<protein>
    <submittedName>
        <fullName evidence="3">Uncharacterized protein</fullName>
    </submittedName>
</protein>
<reference evidence="3 4" key="1">
    <citation type="submission" date="2014-06" db="EMBL/GenBank/DDBJ databases">
        <authorList>
            <person name="Swart Estienne"/>
        </authorList>
    </citation>
    <scope>NUCLEOTIDE SEQUENCE [LARGE SCALE GENOMIC DNA]</scope>
    <source>
        <strain evidence="3 4">130c</strain>
    </source>
</reference>
<keyword evidence="1" id="KW-0175">Coiled coil</keyword>
<dbReference type="EMBL" id="CCKQ01011047">
    <property type="protein sequence ID" value="CDW82585.1"/>
    <property type="molecule type" value="Genomic_DNA"/>
</dbReference>
<evidence type="ECO:0000256" key="1">
    <source>
        <dbReference type="SAM" id="Coils"/>
    </source>
</evidence>
<evidence type="ECO:0000256" key="2">
    <source>
        <dbReference type="SAM" id="MobiDB-lite"/>
    </source>
</evidence>
<accession>A0A078AJN1</accession>
<feature type="region of interest" description="Disordered" evidence="2">
    <location>
        <begin position="48"/>
        <end position="70"/>
    </location>
</feature>
<feature type="coiled-coil region" evidence="1">
    <location>
        <begin position="431"/>
        <end position="458"/>
    </location>
</feature>
<feature type="coiled-coil region" evidence="1">
    <location>
        <begin position="755"/>
        <end position="905"/>
    </location>
</feature>
<name>A0A078AJN1_STYLE</name>
<feature type="compositionally biased region" description="Basic and acidic residues" evidence="2">
    <location>
        <begin position="1094"/>
        <end position="1106"/>
    </location>
</feature>
<dbReference type="InParanoid" id="A0A078AJN1"/>
<feature type="region of interest" description="Disordered" evidence="2">
    <location>
        <begin position="931"/>
        <end position="987"/>
    </location>
</feature>
<feature type="region of interest" description="Disordered" evidence="2">
    <location>
        <begin position="1012"/>
        <end position="1129"/>
    </location>
</feature>
<feature type="compositionally biased region" description="Basic and acidic residues" evidence="2">
    <location>
        <begin position="1047"/>
        <end position="1068"/>
    </location>
</feature>
<feature type="compositionally biased region" description="Basic and acidic residues" evidence="2">
    <location>
        <begin position="48"/>
        <end position="61"/>
    </location>
</feature>
<feature type="compositionally biased region" description="Low complexity" evidence="2">
    <location>
        <begin position="966"/>
        <end position="986"/>
    </location>
</feature>
<dbReference type="Proteomes" id="UP000039865">
    <property type="component" value="Unassembled WGS sequence"/>
</dbReference>
<proteinExistence type="predicted"/>
<evidence type="ECO:0000313" key="3">
    <source>
        <dbReference type="EMBL" id="CDW82585.1"/>
    </source>
</evidence>